<reference evidence="6" key="1">
    <citation type="submission" date="2022-07" db="EMBL/GenBank/DDBJ databases">
        <title>Phylogenomic reconstructions and comparative analyses of Kickxellomycotina fungi.</title>
        <authorList>
            <person name="Reynolds N.K."/>
            <person name="Stajich J.E."/>
            <person name="Barry K."/>
            <person name="Grigoriev I.V."/>
            <person name="Crous P."/>
            <person name="Smith M.E."/>
        </authorList>
    </citation>
    <scope>NUCLEOTIDE SEQUENCE</scope>
    <source>
        <strain evidence="6">RSA 567</strain>
    </source>
</reference>
<feature type="transmembrane region" description="Helical" evidence="5">
    <location>
        <begin position="138"/>
        <end position="158"/>
    </location>
</feature>
<name>A0A9W8AZ09_9FUNG</name>
<evidence type="ECO:0000256" key="5">
    <source>
        <dbReference type="SAM" id="Phobius"/>
    </source>
</evidence>
<keyword evidence="7" id="KW-1185">Reference proteome</keyword>
<sequence>ASDNAVGCHHRALDPEHEVLELHSHHTHVHGGALLDQPPHTLRASTYILEIGIAMHSVIIGLTLGTTSDSEFISLWVALVFHQFFEGVALGSRLADLNFKSPLVPLASALAFAITTPVGTAIGIGVRYQYQSQASTTLVVQGIFDAISGGILLYTALVNLIAQEFSQHQFHHQSLRRKTACFISMYVGAAVMAIIGKWA</sequence>
<feature type="transmembrane region" description="Helical" evidence="5">
    <location>
        <begin position="72"/>
        <end position="91"/>
    </location>
</feature>
<dbReference type="AlphaFoldDB" id="A0A9W8AZ09"/>
<dbReference type="PANTHER" id="PTHR11040:SF44">
    <property type="entry name" value="PROTEIN ZNTC-RELATED"/>
    <property type="match status" value="1"/>
</dbReference>
<protein>
    <recommendedName>
        <fullName evidence="8">Zinc/iron permease</fullName>
    </recommendedName>
</protein>
<feature type="transmembrane region" description="Helical" evidence="5">
    <location>
        <begin position="47"/>
        <end position="66"/>
    </location>
</feature>
<evidence type="ECO:0008006" key="8">
    <source>
        <dbReference type="Google" id="ProtNLM"/>
    </source>
</evidence>
<evidence type="ECO:0000256" key="3">
    <source>
        <dbReference type="ARBA" id="ARBA00022989"/>
    </source>
</evidence>
<keyword evidence="3 5" id="KW-1133">Transmembrane helix</keyword>
<organism evidence="6 7">
    <name type="scientific">Dimargaris verticillata</name>
    <dbReference type="NCBI Taxonomy" id="2761393"/>
    <lineage>
        <taxon>Eukaryota</taxon>
        <taxon>Fungi</taxon>
        <taxon>Fungi incertae sedis</taxon>
        <taxon>Zoopagomycota</taxon>
        <taxon>Kickxellomycotina</taxon>
        <taxon>Dimargaritomycetes</taxon>
        <taxon>Dimargaritales</taxon>
        <taxon>Dimargaritaceae</taxon>
        <taxon>Dimargaris</taxon>
    </lineage>
</organism>
<gene>
    <name evidence="6" type="ORF">H4R34_005364</name>
</gene>
<feature type="non-terminal residue" evidence="6">
    <location>
        <position position="1"/>
    </location>
</feature>
<dbReference type="OrthoDB" id="448280at2759"/>
<dbReference type="InterPro" id="IPR003689">
    <property type="entry name" value="ZIP"/>
</dbReference>
<keyword evidence="2 5" id="KW-0812">Transmembrane</keyword>
<dbReference type="GO" id="GO:0005385">
    <property type="term" value="F:zinc ion transmembrane transporter activity"/>
    <property type="evidence" value="ECO:0007669"/>
    <property type="project" value="TreeGrafter"/>
</dbReference>
<keyword evidence="4 5" id="KW-0472">Membrane</keyword>
<evidence type="ECO:0000256" key="1">
    <source>
        <dbReference type="ARBA" id="ARBA00004141"/>
    </source>
</evidence>
<comment type="subcellular location">
    <subcellularLocation>
        <location evidence="1">Membrane</location>
        <topology evidence="1">Multi-pass membrane protein</topology>
    </subcellularLocation>
</comment>
<evidence type="ECO:0000313" key="7">
    <source>
        <dbReference type="Proteomes" id="UP001151582"/>
    </source>
</evidence>
<feature type="transmembrane region" description="Helical" evidence="5">
    <location>
        <begin position="179"/>
        <end position="198"/>
    </location>
</feature>
<comment type="caution">
    <text evidence="6">The sequence shown here is derived from an EMBL/GenBank/DDBJ whole genome shotgun (WGS) entry which is preliminary data.</text>
</comment>
<dbReference type="GO" id="GO:0005886">
    <property type="term" value="C:plasma membrane"/>
    <property type="evidence" value="ECO:0007669"/>
    <property type="project" value="TreeGrafter"/>
</dbReference>
<dbReference type="Pfam" id="PF02535">
    <property type="entry name" value="Zip"/>
    <property type="match status" value="1"/>
</dbReference>
<evidence type="ECO:0000313" key="6">
    <source>
        <dbReference type="EMBL" id="KAJ1972577.1"/>
    </source>
</evidence>
<dbReference type="EMBL" id="JANBQB010001017">
    <property type="protein sequence ID" value="KAJ1972577.1"/>
    <property type="molecule type" value="Genomic_DNA"/>
</dbReference>
<evidence type="ECO:0000256" key="4">
    <source>
        <dbReference type="ARBA" id="ARBA00023136"/>
    </source>
</evidence>
<feature type="transmembrane region" description="Helical" evidence="5">
    <location>
        <begin position="103"/>
        <end position="126"/>
    </location>
</feature>
<proteinExistence type="predicted"/>
<accession>A0A9W8AZ09</accession>
<evidence type="ECO:0000256" key="2">
    <source>
        <dbReference type="ARBA" id="ARBA00022692"/>
    </source>
</evidence>
<dbReference type="Proteomes" id="UP001151582">
    <property type="component" value="Unassembled WGS sequence"/>
</dbReference>
<dbReference type="PANTHER" id="PTHR11040">
    <property type="entry name" value="ZINC/IRON TRANSPORTER"/>
    <property type="match status" value="1"/>
</dbReference>